<dbReference type="PANTHER" id="PTHR45947">
    <property type="entry name" value="SULFOQUINOVOSYL TRANSFERASE SQD2"/>
    <property type="match status" value="1"/>
</dbReference>
<evidence type="ECO:0000313" key="2">
    <source>
        <dbReference type="EMBL" id="MDE5415843.1"/>
    </source>
</evidence>
<dbReference type="Proteomes" id="UP001148125">
    <property type="component" value="Unassembled WGS sequence"/>
</dbReference>
<evidence type="ECO:0000259" key="1">
    <source>
        <dbReference type="Pfam" id="PF00534"/>
    </source>
</evidence>
<dbReference type="InterPro" id="IPR050194">
    <property type="entry name" value="Glycosyltransferase_grp1"/>
</dbReference>
<dbReference type="Pfam" id="PF00534">
    <property type="entry name" value="Glycos_transf_1"/>
    <property type="match status" value="1"/>
</dbReference>
<dbReference type="GO" id="GO:0016757">
    <property type="term" value="F:glycosyltransferase activity"/>
    <property type="evidence" value="ECO:0007669"/>
    <property type="project" value="UniProtKB-KW"/>
</dbReference>
<keyword evidence="3" id="KW-1185">Reference proteome</keyword>
<keyword evidence="2" id="KW-0808">Transferase</keyword>
<reference evidence="2" key="1">
    <citation type="submission" date="2024-05" db="EMBL/GenBank/DDBJ databases">
        <title>Alkalihalobacillus sp. strain MEB203 novel alkaliphilic bacterium from Lonar Lake, India.</title>
        <authorList>
            <person name="Joshi A."/>
            <person name="Thite S."/>
            <person name="Mengade P."/>
        </authorList>
    </citation>
    <scope>NUCLEOTIDE SEQUENCE</scope>
    <source>
        <strain evidence="2">MEB 203</strain>
    </source>
</reference>
<gene>
    <name evidence="2" type="ORF">N7Z68_21060</name>
</gene>
<accession>A0ABT5VMX9</accession>
<name>A0ABT5VMX9_9BACI</name>
<dbReference type="InterPro" id="IPR001296">
    <property type="entry name" value="Glyco_trans_1"/>
</dbReference>
<feature type="domain" description="Glycosyl transferase family 1" evidence="1">
    <location>
        <begin position="228"/>
        <end position="383"/>
    </location>
</feature>
<dbReference type="EMBL" id="JAOTPO010000021">
    <property type="protein sequence ID" value="MDE5415843.1"/>
    <property type="molecule type" value="Genomic_DNA"/>
</dbReference>
<evidence type="ECO:0000313" key="3">
    <source>
        <dbReference type="Proteomes" id="UP001148125"/>
    </source>
</evidence>
<sequence>MNDCLILITNYYPFHKGEEYLETELPYLANGYSKIYVVSTMADNNMKQTRSVPSNVEVIKSGVSHSLIGKLKMVLFGSKRAFYSRKKHSLLGEDGNSSILKRAFSFYFECRSNYIYSVIKDKLKGEEFDKFKKITIYSYWFYVTARVAVKLKQVYFQKGKIYTISRAHGYDINEHVNPLNFLPERKFLLHSLDSVFPVSQNGVDFLKSKYPEYKDKVEVKRLGTKKQKAHIQNSNDKLNIVTCSVVRKLKRLDLLIEALAILREKNINFKWTHIGDGPEFENIKKIASEKLDENEYNFTGFIKNNEVLEWYKSNLTTVFVNISSSEGVPVSIMEAMSKSLPVIATDVGGTKEIVEPNVTGYLLKRDCTKYEIADSLIKINTLSKDEYQIMCKEAFYRWDEQCNAERLYSTFTKDLLIKS</sequence>
<dbReference type="Gene3D" id="3.40.50.2000">
    <property type="entry name" value="Glycogen Phosphorylase B"/>
    <property type="match status" value="2"/>
</dbReference>
<proteinExistence type="predicted"/>
<organism evidence="2 3">
    <name type="scientific">Alkalihalobacterium chitinilyticum</name>
    <dbReference type="NCBI Taxonomy" id="2980103"/>
    <lineage>
        <taxon>Bacteria</taxon>
        <taxon>Bacillati</taxon>
        <taxon>Bacillota</taxon>
        <taxon>Bacilli</taxon>
        <taxon>Bacillales</taxon>
        <taxon>Bacillaceae</taxon>
        <taxon>Alkalihalobacterium</taxon>
    </lineage>
</organism>
<protein>
    <submittedName>
        <fullName evidence="2">Glycosyltransferase</fullName>
        <ecNumber evidence="2">2.4.-.-</ecNumber>
    </submittedName>
</protein>
<comment type="caution">
    <text evidence="2">The sequence shown here is derived from an EMBL/GenBank/DDBJ whole genome shotgun (WGS) entry which is preliminary data.</text>
</comment>
<keyword evidence="2" id="KW-0328">Glycosyltransferase</keyword>
<dbReference type="SUPFAM" id="SSF53756">
    <property type="entry name" value="UDP-Glycosyltransferase/glycogen phosphorylase"/>
    <property type="match status" value="1"/>
</dbReference>
<dbReference type="PANTHER" id="PTHR45947:SF3">
    <property type="entry name" value="SULFOQUINOVOSYL TRANSFERASE SQD2"/>
    <property type="match status" value="1"/>
</dbReference>
<dbReference type="EC" id="2.4.-.-" evidence="2"/>
<dbReference type="RefSeq" id="WP_275120436.1">
    <property type="nucleotide sequence ID" value="NZ_JAOTPO010000021.1"/>
</dbReference>